<accession>A0A2K2TGA7</accession>
<proteinExistence type="inferred from homology"/>
<evidence type="ECO:0000313" key="2">
    <source>
        <dbReference type="EMBL" id="PNV57020.1"/>
    </source>
</evidence>
<dbReference type="Pfam" id="PF03960">
    <property type="entry name" value="ArsC"/>
    <property type="match status" value="1"/>
</dbReference>
<evidence type="ECO:0008006" key="4">
    <source>
        <dbReference type="Google" id="ProtNLM"/>
    </source>
</evidence>
<sequence length="139" mass="16178">MGAWQKPTLMEPNQTGSTRKVRRWLEEHDVDYIYRDLEKDPLSVDEIRLLLNLGDEGIGSVVSTQTLTRRKIEYEDLRLSTMIELIQSQQSVLRTPIVTDWNHCLVAGYSYDEIRVFVTPKERRQEMAVLQQRLAAEAS</sequence>
<dbReference type="InterPro" id="IPR036249">
    <property type="entry name" value="Thioredoxin-like_sf"/>
</dbReference>
<gene>
    <name evidence="2" type="ORF">C1Y38_10635</name>
</gene>
<dbReference type="RefSeq" id="WP_103205684.1">
    <property type="nucleotide sequence ID" value="NZ_OKQY01000038.1"/>
</dbReference>
<dbReference type="AlphaFoldDB" id="A0A2K2TGA7"/>
<evidence type="ECO:0000313" key="3">
    <source>
        <dbReference type="Proteomes" id="UP000236514"/>
    </source>
</evidence>
<reference evidence="2 3" key="1">
    <citation type="submission" date="2018-01" db="EMBL/GenBank/DDBJ databases">
        <title>Draft genome sequence of the feruloyl esterase-producing strain Lactobacillus fermentum CRL 1446, isolated from artisanal goat milk cheese.</title>
        <authorList>
            <person name="Abeijon Mukdsi M.C."/>
            <person name="Saavedra L."/>
            <person name="Gauffin Cano M.P."/>
            <person name="Hebert E.M."/>
            <person name="Medina R.B."/>
        </authorList>
    </citation>
    <scope>NUCLEOTIDE SEQUENCE [LARGE SCALE GENOMIC DNA]</scope>
    <source>
        <strain evidence="2 3">CRL 1446</strain>
    </source>
</reference>
<name>A0A2K2TGA7_LIMFE</name>
<dbReference type="EMBL" id="POTQ01000036">
    <property type="protein sequence ID" value="PNV57020.1"/>
    <property type="molecule type" value="Genomic_DNA"/>
</dbReference>
<dbReference type="PANTHER" id="PTHR30041:SF7">
    <property type="entry name" value="GLOBAL TRANSCRIPTIONAL REGULATOR SPX"/>
    <property type="match status" value="1"/>
</dbReference>
<protein>
    <recommendedName>
        <fullName evidence="4">Spx/MgsR family RNA polymerase-binding regulatory protein</fullName>
    </recommendedName>
</protein>
<dbReference type="PANTHER" id="PTHR30041">
    <property type="entry name" value="ARSENATE REDUCTASE"/>
    <property type="match status" value="1"/>
</dbReference>
<dbReference type="InterPro" id="IPR006660">
    <property type="entry name" value="Arsenate_reductase-like"/>
</dbReference>
<organism evidence="2 3">
    <name type="scientific">Limosilactobacillus fermentum</name>
    <name type="common">Lactobacillus fermentum</name>
    <dbReference type="NCBI Taxonomy" id="1613"/>
    <lineage>
        <taxon>Bacteria</taxon>
        <taxon>Bacillati</taxon>
        <taxon>Bacillota</taxon>
        <taxon>Bacilli</taxon>
        <taxon>Lactobacillales</taxon>
        <taxon>Lactobacillaceae</taxon>
        <taxon>Limosilactobacillus</taxon>
    </lineage>
</organism>
<evidence type="ECO:0000256" key="1">
    <source>
        <dbReference type="PROSITE-ProRule" id="PRU01282"/>
    </source>
</evidence>
<dbReference type="Gene3D" id="3.40.30.10">
    <property type="entry name" value="Glutaredoxin"/>
    <property type="match status" value="1"/>
</dbReference>
<comment type="similarity">
    <text evidence="1">Belongs to the ArsC family.</text>
</comment>
<dbReference type="SUPFAM" id="SSF52833">
    <property type="entry name" value="Thioredoxin-like"/>
    <property type="match status" value="1"/>
</dbReference>
<dbReference type="Proteomes" id="UP000236514">
    <property type="component" value="Unassembled WGS sequence"/>
</dbReference>
<comment type="caution">
    <text evidence="2">The sequence shown here is derived from an EMBL/GenBank/DDBJ whole genome shotgun (WGS) entry which is preliminary data.</text>
</comment>
<dbReference type="PROSITE" id="PS51353">
    <property type="entry name" value="ARSC"/>
    <property type="match status" value="1"/>
</dbReference>